<sequence length="100" mass="11292">MPPNLRCVVAQGWRSTGSRRNFSSSRGSNGETEGFFEGLKSLYENPGSKGSTEFKLKLARRGTAVCMGYVLGFLTIKKPSWEVARTLEEQRRRYEELHSS</sequence>
<reference evidence="1" key="1">
    <citation type="submission" date="2020-01" db="EMBL/GenBank/DDBJ databases">
        <authorList>
            <person name="Mishra B."/>
        </authorList>
    </citation>
    <scope>NUCLEOTIDE SEQUENCE [LARGE SCALE GENOMIC DNA]</scope>
</reference>
<protein>
    <submittedName>
        <fullName evidence="1">Uncharacterized protein</fullName>
    </submittedName>
</protein>
<gene>
    <name evidence="1" type="ORF">MERR_LOCUS28326</name>
</gene>
<accession>A0A6D2JNZ2</accession>
<evidence type="ECO:0000313" key="2">
    <source>
        <dbReference type="Proteomes" id="UP000467841"/>
    </source>
</evidence>
<proteinExistence type="predicted"/>
<dbReference type="AlphaFoldDB" id="A0A6D2JNZ2"/>
<organism evidence="1 2">
    <name type="scientific">Microthlaspi erraticum</name>
    <dbReference type="NCBI Taxonomy" id="1685480"/>
    <lineage>
        <taxon>Eukaryota</taxon>
        <taxon>Viridiplantae</taxon>
        <taxon>Streptophyta</taxon>
        <taxon>Embryophyta</taxon>
        <taxon>Tracheophyta</taxon>
        <taxon>Spermatophyta</taxon>
        <taxon>Magnoliopsida</taxon>
        <taxon>eudicotyledons</taxon>
        <taxon>Gunneridae</taxon>
        <taxon>Pentapetalae</taxon>
        <taxon>rosids</taxon>
        <taxon>malvids</taxon>
        <taxon>Brassicales</taxon>
        <taxon>Brassicaceae</taxon>
        <taxon>Coluteocarpeae</taxon>
        <taxon>Microthlaspi</taxon>
    </lineage>
</organism>
<evidence type="ECO:0000313" key="1">
    <source>
        <dbReference type="EMBL" id="CAA7041091.1"/>
    </source>
</evidence>
<name>A0A6D2JNZ2_9BRAS</name>
<keyword evidence="2" id="KW-1185">Reference proteome</keyword>
<dbReference type="Proteomes" id="UP000467841">
    <property type="component" value="Unassembled WGS sequence"/>
</dbReference>
<dbReference type="EMBL" id="CACVBM020001240">
    <property type="protein sequence ID" value="CAA7041091.1"/>
    <property type="molecule type" value="Genomic_DNA"/>
</dbReference>
<comment type="caution">
    <text evidence="1">The sequence shown here is derived from an EMBL/GenBank/DDBJ whole genome shotgun (WGS) entry which is preliminary data.</text>
</comment>